<dbReference type="NCBIfam" id="NF045510">
    <property type="entry name" value="4Cys_prefix_kin"/>
    <property type="match status" value="1"/>
</dbReference>
<proteinExistence type="predicted"/>
<dbReference type="Gene3D" id="2.130.10.10">
    <property type="entry name" value="YVTN repeat-like/Quinoprotein amine dehydrogenase"/>
    <property type="match status" value="3"/>
</dbReference>
<sequence length="706" mass="78853">MSYCFNPDCNKPENGHKIDICQTCGSTLLLQKRYQARQEIGLGGMSRTFLGIDLGNQKKPCIIKQFSSHGYKTVKLQKAIELFHQEALRLQELGEHDRIPSLLASFEQEGCLYLVEEYIPGQNLAEELAEQGPFSEPKIQELLIDILPILAFLHNHHIIHRDLKPENIIRRQKDRKFVLVDFGIAKQNQNIFQPQTGTITGTVGYAPLEQIRGGKAYPASDLYSLGVTCIHLLTQVPPNQLFDCFTGELIWQSHLLKTGNTISDQLATILDKLLQDLVQNRYQSAEEVLKKLTESSPTLSECCQHETTLKFISNTEIEAEKLVSNFKQNWIELALVSQPENHPSFSNLIASQSIKFIPNAPAQTHSILSFKSGRNKNNNSEENVSQLSQNLQHLQGHSAPVRSLAIGPKGYILVSGSADCSIRLWNLKTGQLLHRFLAHRDLVNTVAIHPNGHRLVSGSFDRTILAWNLKNRTMADRFFSHSGSPYSHRGGAVYAVAYSPDGCIIASASEDKTLKLWNQRNGELLYRLDEHSDQVLCVTFGQNNRNLASLNHNYNYEPHPQNSLFASGSADGLIKIWQFGHLKSLYTLVGHSDRVYSLAFSPDQKMLASGSGDQTIKLWNFYTGETLHTLKGHDDEILSIAISSNGKLLASASREGIVKLWDISARHPLGRLLKTLAAYPPVAFTPDSQTLVTGGKNGDILVQKLR</sequence>
<dbReference type="InterPro" id="IPR050349">
    <property type="entry name" value="WD_LIS1/nudF_dynein_reg"/>
</dbReference>
<keyword evidence="4" id="KW-0067">ATP-binding</keyword>
<dbReference type="PROSITE" id="PS50082">
    <property type="entry name" value="WD_REPEATS_2"/>
    <property type="match status" value="6"/>
</dbReference>
<dbReference type="SMART" id="SM00320">
    <property type="entry name" value="WD40"/>
    <property type="match status" value="7"/>
</dbReference>
<feature type="binding site" evidence="4">
    <location>
        <position position="64"/>
    </location>
    <ligand>
        <name>ATP</name>
        <dbReference type="ChEBI" id="CHEBI:30616"/>
    </ligand>
</feature>
<dbReference type="PROSITE" id="PS50294">
    <property type="entry name" value="WD_REPEATS_REGION"/>
    <property type="match status" value="5"/>
</dbReference>
<keyword evidence="6" id="KW-0808">Transferase</keyword>
<dbReference type="InterPro" id="IPR011047">
    <property type="entry name" value="Quinoprotein_ADH-like_sf"/>
</dbReference>
<dbReference type="SMART" id="SM00220">
    <property type="entry name" value="S_TKc"/>
    <property type="match status" value="1"/>
</dbReference>
<evidence type="ECO:0000256" key="1">
    <source>
        <dbReference type="ARBA" id="ARBA00022574"/>
    </source>
</evidence>
<feature type="repeat" description="WD" evidence="3">
    <location>
        <begin position="436"/>
        <end position="477"/>
    </location>
</feature>
<comment type="caution">
    <text evidence="6">The sequence shown here is derived from an EMBL/GenBank/DDBJ whole genome shotgun (WGS) entry which is preliminary data.</text>
</comment>
<dbReference type="PROSITE" id="PS00107">
    <property type="entry name" value="PROTEIN_KINASE_ATP"/>
    <property type="match status" value="1"/>
</dbReference>
<dbReference type="Gene3D" id="1.10.510.10">
    <property type="entry name" value="Transferase(Phosphotransferase) domain 1"/>
    <property type="match status" value="1"/>
</dbReference>
<evidence type="ECO:0000313" key="7">
    <source>
        <dbReference type="Proteomes" id="UP000017127"/>
    </source>
</evidence>
<dbReference type="InterPro" id="IPR020472">
    <property type="entry name" value="WD40_PAC1"/>
</dbReference>
<feature type="domain" description="Protein kinase" evidence="5">
    <location>
        <begin position="34"/>
        <end position="357"/>
    </location>
</feature>
<evidence type="ECO:0000259" key="5">
    <source>
        <dbReference type="PROSITE" id="PS50011"/>
    </source>
</evidence>
<evidence type="ECO:0000256" key="2">
    <source>
        <dbReference type="ARBA" id="ARBA00022737"/>
    </source>
</evidence>
<dbReference type="PROSITE" id="PS00678">
    <property type="entry name" value="WD_REPEATS_1"/>
    <property type="match status" value="3"/>
</dbReference>
<dbReference type="EMBL" id="AUZM01000004">
    <property type="protein sequence ID" value="ERT09228.1"/>
    <property type="molecule type" value="Genomic_DNA"/>
</dbReference>
<dbReference type="PRINTS" id="PR00320">
    <property type="entry name" value="GPROTEINBRPT"/>
</dbReference>
<dbReference type="InterPro" id="IPR017441">
    <property type="entry name" value="Protein_kinase_ATP_BS"/>
</dbReference>
<dbReference type="AlphaFoldDB" id="U7QMW3"/>
<organism evidence="6 7">
    <name type="scientific">Lyngbya aestuarii BL J</name>
    <dbReference type="NCBI Taxonomy" id="1348334"/>
    <lineage>
        <taxon>Bacteria</taxon>
        <taxon>Bacillati</taxon>
        <taxon>Cyanobacteriota</taxon>
        <taxon>Cyanophyceae</taxon>
        <taxon>Oscillatoriophycideae</taxon>
        <taxon>Oscillatoriales</taxon>
        <taxon>Microcoleaceae</taxon>
        <taxon>Lyngbya</taxon>
    </lineage>
</organism>
<dbReference type="CDD" id="cd14014">
    <property type="entry name" value="STKc_PknB_like"/>
    <property type="match status" value="1"/>
</dbReference>
<feature type="repeat" description="WD" evidence="3">
    <location>
        <begin position="394"/>
        <end position="435"/>
    </location>
</feature>
<dbReference type="InterPro" id="IPR015943">
    <property type="entry name" value="WD40/YVTN_repeat-like_dom_sf"/>
</dbReference>
<feature type="repeat" description="WD" evidence="3">
    <location>
        <begin position="559"/>
        <end position="587"/>
    </location>
</feature>
<reference evidence="6 7" key="1">
    <citation type="journal article" date="2013" name="Front. Microbiol.">
        <title>Comparative genomic analyses of the cyanobacterium, Lyngbya aestuarii BL J, a powerful hydrogen producer.</title>
        <authorList>
            <person name="Kothari A."/>
            <person name="Vaughn M."/>
            <person name="Garcia-Pichel F."/>
        </authorList>
    </citation>
    <scope>NUCLEOTIDE SEQUENCE [LARGE SCALE GENOMIC DNA]</scope>
    <source>
        <strain evidence="6 7">BL J</strain>
    </source>
</reference>
<evidence type="ECO:0000313" key="6">
    <source>
        <dbReference type="EMBL" id="ERT09228.1"/>
    </source>
</evidence>
<dbReference type="SUPFAM" id="SSF50998">
    <property type="entry name" value="Quinoprotein alcohol dehydrogenase-like"/>
    <property type="match status" value="1"/>
</dbReference>
<dbReference type="PROSITE" id="PS50011">
    <property type="entry name" value="PROTEIN_KINASE_DOM"/>
    <property type="match status" value="1"/>
</dbReference>
<dbReference type="Pfam" id="PF00069">
    <property type="entry name" value="Pkinase"/>
    <property type="match status" value="1"/>
</dbReference>
<accession>U7QMW3</accession>
<dbReference type="Proteomes" id="UP000017127">
    <property type="component" value="Unassembled WGS sequence"/>
</dbReference>
<dbReference type="Pfam" id="PF00400">
    <property type="entry name" value="WD40"/>
    <property type="match status" value="6"/>
</dbReference>
<dbReference type="InterPro" id="IPR000719">
    <property type="entry name" value="Prot_kinase_dom"/>
</dbReference>
<feature type="repeat" description="WD" evidence="3">
    <location>
        <begin position="630"/>
        <end position="671"/>
    </location>
</feature>
<dbReference type="PANTHER" id="PTHR44129">
    <property type="entry name" value="WD REPEAT-CONTAINING PROTEIN POP1"/>
    <property type="match status" value="1"/>
</dbReference>
<dbReference type="SUPFAM" id="SSF56112">
    <property type="entry name" value="Protein kinase-like (PK-like)"/>
    <property type="match status" value="1"/>
</dbReference>
<dbReference type="OrthoDB" id="500858at2"/>
<feature type="repeat" description="WD" evidence="3">
    <location>
        <begin position="588"/>
        <end position="629"/>
    </location>
</feature>
<dbReference type="InterPro" id="IPR011009">
    <property type="entry name" value="Kinase-like_dom_sf"/>
</dbReference>
<dbReference type="RefSeq" id="WP_023064456.1">
    <property type="nucleotide sequence ID" value="NZ_AUZM01000004.1"/>
</dbReference>
<keyword evidence="4" id="KW-0547">Nucleotide-binding</keyword>
<keyword evidence="1 3" id="KW-0853">WD repeat</keyword>
<protein>
    <submittedName>
        <fullName evidence="6">Phosphotransferase enzyme family protein</fullName>
    </submittedName>
</protein>
<dbReference type="GO" id="GO:0004672">
    <property type="term" value="F:protein kinase activity"/>
    <property type="evidence" value="ECO:0007669"/>
    <property type="project" value="InterPro"/>
</dbReference>
<dbReference type="GO" id="GO:0005524">
    <property type="term" value="F:ATP binding"/>
    <property type="evidence" value="ECO:0007669"/>
    <property type="project" value="UniProtKB-UniRule"/>
</dbReference>
<dbReference type="InterPro" id="IPR019775">
    <property type="entry name" value="WD40_repeat_CS"/>
</dbReference>
<dbReference type="CDD" id="cd00200">
    <property type="entry name" value="WD40"/>
    <property type="match status" value="1"/>
</dbReference>
<feature type="repeat" description="WD" evidence="3">
    <location>
        <begin position="486"/>
        <end position="527"/>
    </location>
</feature>
<keyword evidence="2" id="KW-0677">Repeat</keyword>
<gene>
    <name evidence="6" type="ORF">M595_0660</name>
</gene>
<keyword evidence="7" id="KW-1185">Reference proteome</keyword>
<name>U7QMW3_9CYAN</name>
<dbReference type="InterPro" id="IPR001680">
    <property type="entry name" value="WD40_rpt"/>
</dbReference>
<evidence type="ECO:0000256" key="3">
    <source>
        <dbReference type="PROSITE-ProRule" id="PRU00221"/>
    </source>
</evidence>
<dbReference type="PATRIC" id="fig|1348334.3.peg.648"/>
<evidence type="ECO:0000256" key="4">
    <source>
        <dbReference type="PROSITE-ProRule" id="PRU10141"/>
    </source>
</evidence>